<dbReference type="Gene3D" id="3.40.50.300">
    <property type="entry name" value="P-loop containing nucleotide triphosphate hydrolases"/>
    <property type="match status" value="1"/>
</dbReference>
<dbReference type="InterPro" id="IPR025669">
    <property type="entry name" value="AAA_dom"/>
</dbReference>
<dbReference type="EMBL" id="AP021875">
    <property type="protein sequence ID" value="BBO74952.1"/>
    <property type="molecule type" value="Genomic_DNA"/>
</dbReference>
<evidence type="ECO:0000256" key="1">
    <source>
        <dbReference type="ARBA" id="ARBA00022741"/>
    </source>
</evidence>
<dbReference type="InterPro" id="IPR011006">
    <property type="entry name" value="CheY-like_superfamily"/>
</dbReference>
<dbReference type="SUPFAM" id="SSF52172">
    <property type="entry name" value="CheY-like"/>
    <property type="match status" value="1"/>
</dbReference>
<dbReference type="PANTHER" id="PTHR43384:SF6">
    <property type="entry name" value="SEPTUM SITE-DETERMINING PROTEIN MIND HOMOLOG, CHLOROPLASTIC"/>
    <property type="match status" value="1"/>
</dbReference>
<organism evidence="4 5">
    <name type="scientific">Desulfosarcina widdelii</name>
    <dbReference type="NCBI Taxonomy" id="947919"/>
    <lineage>
        <taxon>Bacteria</taxon>
        <taxon>Pseudomonadati</taxon>
        <taxon>Thermodesulfobacteriota</taxon>
        <taxon>Desulfobacteria</taxon>
        <taxon>Desulfobacterales</taxon>
        <taxon>Desulfosarcinaceae</taxon>
        <taxon>Desulfosarcina</taxon>
    </lineage>
</organism>
<dbReference type="InterPro" id="IPR050625">
    <property type="entry name" value="ParA/MinD_ATPase"/>
</dbReference>
<sequence>MIDQKPSISIRLRDRQAQKALEHIVLSAGRYRTSSSKERPDLLIVELTDNFEAEFSQIESLLQNNAIGEVFVTAAQHDTALLRQAMRVGAKEFLSLPIDEIEVNNALDAFQKRRKHATVNEQAAHNGKIIHMMGAKGGVGTTTVAVNLAMMLAELKNAGSIAMVDLNTVFGEIPLFLSVKPNYHWGQIAKNMNRLDTTFLLNAMAKHTSGLHILPSPSYLNGHPPATPQMMEQLLTAMKKTFDYIIVDAGLSLEGPALKTIEMSDQVILISLLNLPCLNNTRNLLKSMIGLGTVQEGQIRIVINRYLKNADISLKEAEESIRKEIFWNIPNDYKTSMSAINRGVPLYEVSPRANISKSMAGFTDTLISGGKRKAPKKSWRLFGR</sequence>
<evidence type="ECO:0000313" key="4">
    <source>
        <dbReference type="EMBL" id="BBO74952.1"/>
    </source>
</evidence>
<dbReference type="RefSeq" id="WP_155303921.1">
    <property type="nucleotide sequence ID" value="NZ_AP021875.1"/>
</dbReference>
<reference evidence="4 5" key="1">
    <citation type="submission" date="2019-11" db="EMBL/GenBank/DDBJ databases">
        <title>Comparative genomics of hydrocarbon-degrading Desulfosarcina strains.</title>
        <authorList>
            <person name="Watanabe M."/>
            <person name="Kojima H."/>
            <person name="Fukui M."/>
        </authorList>
    </citation>
    <scope>NUCLEOTIDE SEQUENCE [LARGE SCALE GENOMIC DNA]</scope>
    <source>
        <strain evidence="4 5">PP31</strain>
    </source>
</reference>
<proteinExistence type="predicted"/>
<dbReference type="OrthoDB" id="9768734at2"/>
<dbReference type="SUPFAM" id="SSF52540">
    <property type="entry name" value="P-loop containing nucleoside triphosphate hydrolases"/>
    <property type="match status" value="1"/>
</dbReference>
<feature type="domain" description="AAA" evidence="3">
    <location>
        <begin position="128"/>
        <end position="275"/>
    </location>
</feature>
<dbReference type="GO" id="GO:0005829">
    <property type="term" value="C:cytosol"/>
    <property type="evidence" value="ECO:0007669"/>
    <property type="project" value="TreeGrafter"/>
</dbReference>
<dbReference type="Gene3D" id="3.40.50.2300">
    <property type="match status" value="1"/>
</dbReference>
<evidence type="ECO:0000259" key="3">
    <source>
        <dbReference type="Pfam" id="PF13614"/>
    </source>
</evidence>
<dbReference type="Pfam" id="PF13614">
    <property type="entry name" value="AAA_31"/>
    <property type="match status" value="1"/>
</dbReference>
<dbReference type="GO" id="GO:0051782">
    <property type="term" value="P:negative regulation of cell division"/>
    <property type="evidence" value="ECO:0007669"/>
    <property type="project" value="TreeGrafter"/>
</dbReference>
<keyword evidence="5" id="KW-1185">Reference proteome</keyword>
<dbReference type="Proteomes" id="UP000427769">
    <property type="component" value="Chromosome"/>
</dbReference>
<dbReference type="GO" id="GO:0009898">
    <property type="term" value="C:cytoplasmic side of plasma membrane"/>
    <property type="evidence" value="ECO:0007669"/>
    <property type="project" value="TreeGrafter"/>
</dbReference>
<name>A0A5K7YZ20_9BACT</name>
<dbReference type="AlphaFoldDB" id="A0A5K7YZ20"/>
<dbReference type="InterPro" id="IPR027417">
    <property type="entry name" value="P-loop_NTPase"/>
</dbReference>
<accession>A0A5K7YZ20</accession>
<keyword evidence="2" id="KW-0067">ATP-binding</keyword>
<dbReference type="GO" id="GO:0005524">
    <property type="term" value="F:ATP binding"/>
    <property type="evidence" value="ECO:0007669"/>
    <property type="project" value="UniProtKB-KW"/>
</dbReference>
<gene>
    <name evidence="4" type="ORF">DSCW_23690</name>
</gene>
<dbReference type="KEGG" id="dwd:DSCW_23690"/>
<evidence type="ECO:0000313" key="5">
    <source>
        <dbReference type="Proteomes" id="UP000427769"/>
    </source>
</evidence>
<protein>
    <submittedName>
        <fullName evidence="4">Transcriptional regulator</fullName>
    </submittedName>
</protein>
<keyword evidence="1" id="KW-0547">Nucleotide-binding</keyword>
<dbReference type="GO" id="GO:0016887">
    <property type="term" value="F:ATP hydrolysis activity"/>
    <property type="evidence" value="ECO:0007669"/>
    <property type="project" value="TreeGrafter"/>
</dbReference>
<evidence type="ECO:0000256" key="2">
    <source>
        <dbReference type="ARBA" id="ARBA00022840"/>
    </source>
</evidence>
<dbReference type="PANTHER" id="PTHR43384">
    <property type="entry name" value="SEPTUM SITE-DETERMINING PROTEIN MIND HOMOLOG, CHLOROPLASTIC-RELATED"/>
    <property type="match status" value="1"/>
</dbReference>